<sequence>MDVEDYVMGEDSVVDTTEMNGTRSENTVDPSVLALQSRKERLPILGQGQKAHDSSRLSLPQGNLHDRFASGIAPNGNSDDSSTASSSDEMDMASPTPSIVQVRIPPGPTFPPLPYSSSKTGVVYDPRMRFHCEPEAIDRGPEDIHPEDPRRIYEIFQELQQAGLVPGDDELDGNNDSHHCWRIDARPAIRGEICLIHTQEHYNFIRGLSEKTEAELLVLGDEHDSIYFNHSTFACAKLAAGGAIEACRAVVRGDVRNAIAIIRPPGHHAEAEKPSGFCIFNNVPIAARVCQKDFPEKCRKVLILDWDVHHGNGIQHAFYEDPNVLYISLHVYKNANFYPNLRDADLNYCGEGPGVGRNVNIPWDDIGMGDAEYIYAFQQVVMPIATEFDPDLVIISAGFDAAEGDMLGGCHVSPTCYAHMTHMLMSLAKGKITVCLEGGYNLRSIARSALAVTRTLMLQPPDRLDENIGHPNQSCVRTIEHVKREQSKHWKCLYPKHLSKHDPSFFATQRLHHVIREWQSRKLGDEHQMTPLTIRRSTIADTFEHNVIATPQFMERHPLLVIFHDPPDFMNLSDVITGKSDLHNSWLSYIDWAIKSGFEVIDVNIPKVVTVQDDEVGYISDDSVEVRAGQTRELAGYLWENYIEPNESTQVFLMGVGHAYQGLLEMLSTYENCTDHDSVIQCIIGFISDSALASIKRTTDDNITQWYYNHSLVFVAPTHHVWDPNRKRKIRIKYGNLKRSNHTNLNEMLLEHQDEVQKYLLQKKSEFETLEVQTKLADTIQSGLKSPPLPSGANTPRLNCAETRQGSVSNSVKTPRGAPLGGPPLGFFTVSNNSPRSPRSPMKRTFGS</sequence>
<proteinExistence type="inferred from homology"/>
<protein>
    <recommendedName>
        <fullName evidence="3">histone deacetylase</fullName>
        <ecNumber evidence="3">3.5.1.98</ecNumber>
    </recommendedName>
</protein>
<evidence type="ECO:0000256" key="4">
    <source>
        <dbReference type="ARBA" id="ARBA00022491"/>
    </source>
</evidence>
<keyword evidence="7" id="KW-0805">Transcription regulation</keyword>
<evidence type="ECO:0000256" key="3">
    <source>
        <dbReference type="ARBA" id="ARBA00012111"/>
    </source>
</evidence>
<evidence type="ECO:0000256" key="1">
    <source>
        <dbReference type="ARBA" id="ARBA00004123"/>
    </source>
</evidence>
<dbReference type="EC" id="3.5.1.98" evidence="3"/>
<dbReference type="ESTHER" id="9pleo-a0a1y2a6q5">
    <property type="family name" value="Arb2_domain"/>
</dbReference>
<keyword evidence="9" id="KW-0539">Nucleus</keyword>
<feature type="domain" description="Arb2-like" evidence="13">
    <location>
        <begin position="510"/>
        <end position="765"/>
    </location>
</feature>
<dbReference type="Pfam" id="PF00850">
    <property type="entry name" value="Hist_deacetyl"/>
    <property type="match status" value="1"/>
</dbReference>
<evidence type="ECO:0000256" key="8">
    <source>
        <dbReference type="ARBA" id="ARBA00023163"/>
    </source>
</evidence>
<keyword evidence="5" id="KW-0378">Hydrolase</keyword>
<dbReference type="PRINTS" id="PR01270">
    <property type="entry name" value="HDASUPER"/>
</dbReference>
<keyword evidence="8" id="KW-0804">Transcription</keyword>
<evidence type="ECO:0000313" key="14">
    <source>
        <dbReference type="EMBL" id="ORY18010.1"/>
    </source>
</evidence>
<dbReference type="InterPro" id="IPR017321">
    <property type="entry name" value="Hist_deAcase_II_yeast"/>
</dbReference>
<evidence type="ECO:0000259" key="12">
    <source>
        <dbReference type="Pfam" id="PF00850"/>
    </source>
</evidence>
<dbReference type="AlphaFoldDB" id="A0A1Y2A6Q5"/>
<feature type="compositionally biased region" description="Low complexity" evidence="11">
    <location>
        <begin position="78"/>
        <end position="87"/>
    </location>
</feature>
<dbReference type="PANTHER" id="PTHR10625">
    <property type="entry name" value="HISTONE DEACETYLASE HDAC1-RELATED"/>
    <property type="match status" value="1"/>
</dbReference>
<gene>
    <name evidence="14" type="ORF">BCR34DRAFT_583276</name>
</gene>
<reference evidence="14 15" key="1">
    <citation type="submission" date="2016-07" db="EMBL/GenBank/DDBJ databases">
        <title>Pervasive Adenine N6-methylation of Active Genes in Fungi.</title>
        <authorList>
            <consortium name="DOE Joint Genome Institute"/>
            <person name="Mondo S.J."/>
            <person name="Dannebaum R.O."/>
            <person name="Kuo R.C."/>
            <person name="Labutti K."/>
            <person name="Haridas S."/>
            <person name="Kuo A."/>
            <person name="Salamov A."/>
            <person name="Ahrendt S.R."/>
            <person name="Lipzen A."/>
            <person name="Sullivan W."/>
            <person name="Andreopoulos W.B."/>
            <person name="Clum A."/>
            <person name="Lindquist E."/>
            <person name="Daum C."/>
            <person name="Ramamoorthy G.K."/>
            <person name="Gryganskyi A."/>
            <person name="Culley D."/>
            <person name="Magnuson J.K."/>
            <person name="James T.Y."/>
            <person name="O'Malley M.A."/>
            <person name="Stajich J.E."/>
            <person name="Spatafora J.W."/>
            <person name="Visel A."/>
            <person name="Grigoriev I.V."/>
        </authorList>
    </citation>
    <scope>NUCLEOTIDE SEQUENCE [LARGE SCALE GENOMIC DNA]</scope>
    <source>
        <strain evidence="14 15">CBS 115471</strain>
    </source>
</reference>
<dbReference type="InterPro" id="IPR019154">
    <property type="entry name" value="Arb2-like_domain"/>
</dbReference>
<organism evidence="14 15">
    <name type="scientific">Clohesyomyces aquaticus</name>
    <dbReference type="NCBI Taxonomy" id="1231657"/>
    <lineage>
        <taxon>Eukaryota</taxon>
        <taxon>Fungi</taxon>
        <taxon>Dikarya</taxon>
        <taxon>Ascomycota</taxon>
        <taxon>Pezizomycotina</taxon>
        <taxon>Dothideomycetes</taxon>
        <taxon>Pleosporomycetidae</taxon>
        <taxon>Pleosporales</taxon>
        <taxon>Lindgomycetaceae</taxon>
        <taxon>Clohesyomyces</taxon>
    </lineage>
</organism>
<feature type="compositionally biased region" description="Polar residues" evidence="11">
    <location>
        <begin position="14"/>
        <end position="29"/>
    </location>
</feature>
<evidence type="ECO:0000259" key="13">
    <source>
        <dbReference type="Pfam" id="PF09757"/>
    </source>
</evidence>
<feature type="region of interest" description="Disordered" evidence="11">
    <location>
        <begin position="1"/>
        <end position="113"/>
    </location>
</feature>
<dbReference type="GO" id="GO:0000118">
    <property type="term" value="C:histone deacetylase complex"/>
    <property type="evidence" value="ECO:0007669"/>
    <property type="project" value="TreeGrafter"/>
</dbReference>
<dbReference type="Pfam" id="PF09757">
    <property type="entry name" value="Arb2-like"/>
    <property type="match status" value="1"/>
</dbReference>
<comment type="similarity">
    <text evidence="2">Belongs to the histone deacetylase family. HD type 2 subfamily.</text>
</comment>
<evidence type="ECO:0000256" key="2">
    <source>
        <dbReference type="ARBA" id="ARBA00007738"/>
    </source>
</evidence>
<dbReference type="PIRSF" id="PIRSF037919">
    <property type="entry name" value="HDAC_II_yeast"/>
    <property type="match status" value="1"/>
</dbReference>
<dbReference type="InterPro" id="IPR000286">
    <property type="entry name" value="HDACs"/>
</dbReference>
<evidence type="ECO:0000256" key="9">
    <source>
        <dbReference type="ARBA" id="ARBA00023242"/>
    </source>
</evidence>
<feature type="compositionally biased region" description="Polar residues" evidence="11">
    <location>
        <begin position="792"/>
        <end position="813"/>
    </location>
</feature>
<name>A0A1Y2A6Q5_9PLEO</name>
<dbReference type="SUPFAM" id="SSF52768">
    <property type="entry name" value="Arginase/deacetylase"/>
    <property type="match status" value="1"/>
</dbReference>
<evidence type="ECO:0000256" key="7">
    <source>
        <dbReference type="ARBA" id="ARBA00023015"/>
    </source>
</evidence>
<dbReference type="PANTHER" id="PTHR10625:SF5">
    <property type="entry name" value="HISTONE DEACETYLASE"/>
    <property type="match status" value="1"/>
</dbReference>
<dbReference type="Proteomes" id="UP000193144">
    <property type="component" value="Unassembled WGS sequence"/>
</dbReference>
<dbReference type="InterPro" id="IPR023696">
    <property type="entry name" value="Ureohydrolase_dom_sf"/>
</dbReference>
<feature type="region of interest" description="Disordered" evidence="11">
    <location>
        <begin position="781"/>
        <end position="848"/>
    </location>
</feature>
<feature type="compositionally biased region" description="Low complexity" evidence="11">
    <location>
        <begin position="831"/>
        <end position="840"/>
    </location>
</feature>
<dbReference type="EMBL" id="MCFA01000009">
    <property type="protein sequence ID" value="ORY18010.1"/>
    <property type="molecule type" value="Genomic_DNA"/>
</dbReference>
<comment type="subcellular location">
    <subcellularLocation>
        <location evidence="1">Nucleus</location>
    </subcellularLocation>
</comment>
<comment type="catalytic activity">
    <reaction evidence="10">
        <text>N(6)-acetyl-L-lysyl-[histone] + H2O = L-lysyl-[histone] + acetate</text>
        <dbReference type="Rhea" id="RHEA:58196"/>
        <dbReference type="Rhea" id="RHEA-COMP:9845"/>
        <dbReference type="Rhea" id="RHEA-COMP:11338"/>
        <dbReference type="ChEBI" id="CHEBI:15377"/>
        <dbReference type="ChEBI" id="CHEBI:29969"/>
        <dbReference type="ChEBI" id="CHEBI:30089"/>
        <dbReference type="ChEBI" id="CHEBI:61930"/>
        <dbReference type="EC" id="3.5.1.98"/>
    </reaction>
</comment>
<dbReference type="InterPro" id="IPR023801">
    <property type="entry name" value="His_deacetylse_dom"/>
</dbReference>
<keyword evidence="6" id="KW-0156">Chromatin regulator</keyword>
<dbReference type="GO" id="GO:0141221">
    <property type="term" value="F:histone deacetylase activity, hydrolytic mechanism"/>
    <property type="evidence" value="ECO:0007669"/>
    <property type="project" value="UniProtKB-EC"/>
</dbReference>
<dbReference type="FunFam" id="3.40.800.20:FF:000005">
    <property type="entry name" value="histone deacetylase 6"/>
    <property type="match status" value="1"/>
</dbReference>
<dbReference type="OrthoDB" id="424012at2759"/>
<evidence type="ECO:0000256" key="10">
    <source>
        <dbReference type="ARBA" id="ARBA00048287"/>
    </source>
</evidence>
<dbReference type="STRING" id="1231657.A0A1Y2A6Q5"/>
<evidence type="ECO:0000256" key="6">
    <source>
        <dbReference type="ARBA" id="ARBA00022853"/>
    </source>
</evidence>
<dbReference type="Gene3D" id="3.40.800.20">
    <property type="entry name" value="Histone deacetylase domain"/>
    <property type="match status" value="1"/>
</dbReference>
<keyword evidence="15" id="KW-1185">Reference proteome</keyword>
<comment type="caution">
    <text evidence="14">The sequence shown here is derived from an EMBL/GenBank/DDBJ whole genome shotgun (WGS) entry which is preliminary data.</text>
</comment>
<evidence type="ECO:0000313" key="15">
    <source>
        <dbReference type="Proteomes" id="UP000193144"/>
    </source>
</evidence>
<dbReference type="GO" id="GO:0040029">
    <property type="term" value="P:epigenetic regulation of gene expression"/>
    <property type="evidence" value="ECO:0007669"/>
    <property type="project" value="TreeGrafter"/>
</dbReference>
<dbReference type="InterPro" id="IPR037138">
    <property type="entry name" value="His_deacetylse_dom_sf"/>
</dbReference>
<keyword evidence="4" id="KW-0678">Repressor</keyword>
<feature type="domain" description="Histone deacetylase" evidence="12">
    <location>
        <begin position="145"/>
        <end position="456"/>
    </location>
</feature>
<evidence type="ECO:0000256" key="11">
    <source>
        <dbReference type="SAM" id="MobiDB-lite"/>
    </source>
</evidence>
<evidence type="ECO:0000256" key="5">
    <source>
        <dbReference type="ARBA" id="ARBA00022801"/>
    </source>
</evidence>
<accession>A0A1Y2A6Q5</accession>